<dbReference type="FunFam" id="2.40.50.140:FF:000012">
    <property type="entry name" value="DNA ligase"/>
    <property type="match status" value="1"/>
</dbReference>
<evidence type="ECO:0000256" key="9">
    <source>
        <dbReference type="ARBA" id="ARBA00022842"/>
    </source>
</evidence>
<evidence type="ECO:0000256" key="5">
    <source>
        <dbReference type="ARBA" id="ARBA00022705"/>
    </source>
</evidence>
<comment type="cofactor">
    <cofactor evidence="14">
        <name>Mg(2+)</name>
        <dbReference type="ChEBI" id="CHEBI:18420"/>
    </cofactor>
    <cofactor evidence="14">
        <name>Mn(2+)</name>
        <dbReference type="ChEBI" id="CHEBI:29035"/>
    </cofactor>
</comment>
<dbReference type="Gene3D" id="1.10.150.20">
    <property type="entry name" value="5' to 3' exonuclease, C-terminal subdomain"/>
    <property type="match status" value="2"/>
</dbReference>
<comment type="caution">
    <text evidence="17">The sequence shown here is derived from an EMBL/GenBank/DDBJ whole genome shotgun (WGS) entry which is preliminary data.</text>
</comment>
<dbReference type="SUPFAM" id="SSF50249">
    <property type="entry name" value="Nucleic acid-binding proteins"/>
    <property type="match status" value="1"/>
</dbReference>
<dbReference type="GO" id="GO:0003911">
    <property type="term" value="F:DNA ligase (NAD+) activity"/>
    <property type="evidence" value="ECO:0007669"/>
    <property type="project" value="UniProtKB-UniRule"/>
</dbReference>
<evidence type="ECO:0000256" key="8">
    <source>
        <dbReference type="ARBA" id="ARBA00022833"/>
    </source>
</evidence>
<proteinExistence type="inferred from homology"/>
<dbReference type="InterPro" id="IPR001357">
    <property type="entry name" value="BRCT_dom"/>
</dbReference>
<keyword evidence="5 14" id="KW-0235">DNA replication</keyword>
<dbReference type="PANTHER" id="PTHR23389">
    <property type="entry name" value="CHROMOSOME TRANSMISSION FIDELITY FACTOR 18"/>
    <property type="match status" value="1"/>
</dbReference>
<evidence type="ECO:0000256" key="3">
    <source>
        <dbReference type="ARBA" id="ARBA00013308"/>
    </source>
</evidence>
<feature type="binding site" evidence="14">
    <location>
        <position position="408"/>
    </location>
    <ligand>
        <name>Zn(2+)</name>
        <dbReference type="ChEBI" id="CHEBI:29105"/>
    </ligand>
</feature>
<evidence type="ECO:0000256" key="15">
    <source>
        <dbReference type="RuleBase" id="RU000618"/>
    </source>
</evidence>
<dbReference type="Gene3D" id="6.20.10.30">
    <property type="match status" value="1"/>
</dbReference>
<dbReference type="SUPFAM" id="SSF47781">
    <property type="entry name" value="RuvA domain 2-like"/>
    <property type="match status" value="1"/>
</dbReference>
<dbReference type="InterPro" id="IPR012340">
    <property type="entry name" value="NA-bd_OB-fold"/>
</dbReference>
<dbReference type="Gene3D" id="1.10.287.610">
    <property type="entry name" value="Helix hairpin bin"/>
    <property type="match status" value="1"/>
</dbReference>
<dbReference type="InterPro" id="IPR001679">
    <property type="entry name" value="DNA_ligase"/>
</dbReference>
<keyword evidence="10 14" id="KW-0520">NAD</keyword>
<evidence type="ECO:0000256" key="12">
    <source>
        <dbReference type="ARBA" id="ARBA00034005"/>
    </source>
</evidence>
<keyword evidence="11 14" id="KW-0234">DNA repair</keyword>
<dbReference type="Proteomes" id="UP000285655">
    <property type="component" value="Unassembled WGS sequence"/>
</dbReference>
<dbReference type="SUPFAM" id="SSF52113">
    <property type="entry name" value="BRCT domain"/>
    <property type="match status" value="1"/>
</dbReference>
<feature type="active site" description="N6-AMP-lysine intermediate" evidence="14">
    <location>
        <position position="119"/>
    </location>
</feature>
<evidence type="ECO:0000256" key="11">
    <source>
        <dbReference type="ARBA" id="ARBA00023204"/>
    </source>
</evidence>
<dbReference type="GO" id="GO:0006260">
    <property type="term" value="P:DNA replication"/>
    <property type="evidence" value="ECO:0007669"/>
    <property type="project" value="UniProtKB-KW"/>
</dbReference>
<sequence>MKQIPFNEAKKRADKLKAEIDRIRYAYHVLDKEIVSEAAKTSLMHELTQLEQMYPELITTDSPTQRVAGKPLAKFQKVRHSHPGLSLNDIFNFTEMEDWEKRIHKLVPNEKLDYYVELKLDGLSVYLTYEKGFLKTAATRGDGTTGEDVTQNIRTIESIPLKLAEPVDAEIRGEVYMDLQQFEKVNKEQERQGKPTYANPRNLAAGTLRQLDPKVVSARKLKFMAWAIYEEGIKTHEQEHEMAKKLGFKVEPNSKHATNLKEIENYLEEWEDKRKKLPYQTDGAVININSEELVNKLGIVGKAPRGVAAYKFSAEQVTTTLEDIRVNVGRTGAITPFAVLTPVKVAGTTVSRATLHNEDEINRKDIRIGDTVIIQKAGDIIPEVVQSLPNLRTGKEKKFKMPRTCPICGGPVVKPEGEAVARCAAENCFAIEMQKIGHFVSKGAFNIEGLGEKIVTQLIEEGLIEDAADLFALTEGDLTPLERFAETSAKNTVESIQEHKKVSFRRFLYSLGIRHIGAITASDLARKFRKLEDIQKASVEDLQAIDGIGDVAGESIYKWFRDKKNQEFLAKLKKNGVEVIYEAVKNKLEGKSFVLTGSLNTITRDEAEEMIRANGGSASGTVSKNTDFVVVGDNPGSKAEKAEQLGIKILSEEDFLKMIK</sequence>
<dbReference type="PANTHER" id="PTHR23389:SF9">
    <property type="entry name" value="DNA LIGASE"/>
    <property type="match status" value="1"/>
</dbReference>
<dbReference type="InterPro" id="IPR041663">
    <property type="entry name" value="DisA/LigA_HHH"/>
</dbReference>
<dbReference type="InterPro" id="IPR004150">
    <property type="entry name" value="NAD_DNA_ligase_OB"/>
</dbReference>
<dbReference type="SMART" id="SM00532">
    <property type="entry name" value="LIGANc"/>
    <property type="match status" value="1"/>
</dbReference>
<evidence type="ECO:0000256" key="14">
    <source>
        <dbReference type="HAMAP-Rule" id="MF_01588"/>
    </source>
</evidence>
<dbReference type="SMART" id="SM00292">
    <property type="entry name" value="BRCT"/>
    <property type="match status" value="1"/>
</dbReference>
<comment type="catalytic activity">
    <reaction evidence="12 14 15">
        <text>NAD(+) + (deoxyribonucleotide)n-3'-hydroxyl + 5'-phospho-(deoxyribonucleotide)m = (deoxyribonucleotide)n+m + AMP + beta-nicotinamide D-nucleotide.</text>
        <dbReference type="EC" id="6.5.1.2"/>
    </reaction>
</comment>
<organism evidence="17 18">
    <name type="scientific">candidate division WS5 bacterium</name>
    <dbReference type="NCBI Taxonomy" id="2093353"/>
    <lineage>
        <taxon>Bacteria</taxon>
        <taxon>candidate division WS5</taxon>
    </lineage>
</organism>
<dbReference type="EMBL" id="QZJW01000055">
    <property type="protein sequence ID" value="RJO60104.1"/>
    <property type="molecule type" value="Genomic_DNA"/>
</dbReference>
<feature type="binding site" evidence="14">
    <location>
        <position position="405"/>
    </location>
    <ligand>
        <name>Zn(2+)</name>
        <dbReference type="ChEBI" id="CHEBI:29105"/>
    </ligand>
</feature>
<dbReference type="InterPro" id="IPR013839">
    <property type="entry name" value="DNAligase_adenylation"/>
</dbReference>
<evidence type="ECO:0000256" key="7">
    <source>
        <dbReference type="ARBA" id="ARBA00022763"/>
    </source>
</evidence>
<dbReference type="SUPFAM" id="SSF56091">
    <property type="entry name" value="DNA ligase/mRNA capping enzyme, catalytic domain"/>
    <property type="match status" value="1"/>
</dbReference>
<keyword evidence="8 14" id="KW-0862">Zinc</keyword>
<evidence type="ECO:0000259" key="16">
    <source>
        <dbReference type="PROSITE" id="PS50172"/>
    </source>
</evidence>
<evidence type="ECO:0000256" key="13">
    <source>
        <dbReference type="ARBA" id="ARBA00060881"/>
    </source>
</evidence>
<dbReference type="Pfam" id="PF12826">
    <property type="entry name" value="HHH_2"/>
    <property type="match status" value="1"/>
</dbReference>
<feature type="binding site" evidence="14">
    <location>
        <position position="428"/>
    </location>
    <ligand>
        <name>Zn(2+)</name>
        <dbReference type="ChEBI" id="CHEBI:29105"/>
    </ligand>
</feature>
<dbReference type="FunFam" id="1.10.150.20:FF:000007">
    <property type="entry name" value="DNA ligase"/>
    <property type="match status" value="1"/>
</dbReference>
<evidence type="ECO:0000313" key="18">
    <source>
        <dbReference type="Proteomes" id="UP000285655"/>
    </source>
</evidence>
<dbReference type="GO" id="GO:0046872">
    <property type="term" value="F:metal ion binding"/>
    <property type="evidence" value="ECO:0007669"/>
    <property type="project" value="UniProtKB-KW"/>
</dbReference>
<evidence type="ECO:0000256" key="2">
    <source>
        <dbReference type="ARBA" id="ARBA00012722"/>
    </source>
</evidence>
<dbReference type="FunFam" id="1.10.150.20:FF:000006">
    <property type="entry name" value="DNA ligase"/>
    <property type="match status" value="1"/>
</dbReference>
<dbReference type="PIRSF" id="PIRSF001604">
    <property type="entry name" value="LigA"/>
    <property type="match status" value="1"/>
</dbReference>
<keyword evidence="6 14" id="KW-0479">Metal-binding</keyword>
<dbReference type="InterPro" id="IPR036420">
    <property type="entry name" value="BRCT_dom_sf"/>
</dbReference>
<dbReference type="Gene3D" id="3.40.50.10190">
    <property type="entry name" value="BRCT domain"/>
    <property type="match status" value="1"/>
</dbReference>
<comment type="similarity">
    <text evidence="13 14">Belongs to the NAD-dependent DNA ligase family. LigA subfamily.</text>
</comment>
<feature type="binding site" evidence="14">
    <location>
        <begin position="86"/>
        <end position="87"/>
    </location>
    <ligand>
        <name>NAD(+)</name>
        <dbReference type="ChEBI" id="CHEBI:57540"/>
    </ligand>
</feature>
<evidence type="ECO:0000256" key="10">
    <source>
        <dbReference type="ARBA" id="ARBA00023027"/>
    </source>
</evidence>
<evidence type="ECO:0000256" key="6">
    <source>
        <dbReference type="ARBA" id="ARBA00022723"/>
    </source>
</evidence>
<name>A0A419DAI3_9BACT</name>
<dbReference type="HAMAP" id="MF_01588">
    <property type="entry name" value="DNA_ligase_A"/>
    <property type="match status" value="1"/>
</dbReference>
<protein>
    <recommendedName>
        <fullName evidence="3 14">DNA ligase</fullName>
        <ecNumber evidence="2 14">6.5.1.2</ecNumber>
    </recommendedName>
    <alternativeName>
        <fullName evidence="14">Polydeoxyribonucleotide synthase [NAD(+)]</fullName>
    </alternativeName>
</protein>
<keyword evidence="14" id="KW-0464">Manganese</keyword>
<dbReference type="Pfam" id="PF03119">
    <property type="entry name" value="DNA_ligase_ZBD"/>
    <property type="match status" value="1"/>
</dbReference>
<dbReference type="EC" id="6.5.1.2" evidence="2 14"/>
<dbReference type="NCBIfam" id="NF005932">
    <property type="entry name" value="PRK07956.1"/>
    <property type="match status" value="1"/>
</dbReference>
<dbReference type="CDD" id="cd17748">
    <property type="entry name" value="BRCT_DNA_ligase_like"/>
    <property type="match status" value="1"/>
</dbReference>
<accession>A0A419DAI3</accession>
<dbReference type="CDD" id="cd00114">
    <property type="entry name" value="LIGANc"/>
    <property type="match status" value="1"/>
</dbReference>
<evidence type="ECO:0000313" key="17">
    <source>
        <dbReference type="EMBL" id="RJO60104.1"/>
    </source>
</evidence>
<keyword evidence="7 14" id="KW-0227">DNA damage</keyword>
<dbReference type="Pfam" id="PF01653">
    <property type="entry name" value="DNA_ligase_aden"/>
    <property type="match status" value="1"/>
</dbReference>
<dbReference type="Pfam" id="PF03120">
    <property type="entry name" value="OB_DNA_ligase"/>
    <property type="match status" value="1"/>
</dbReference>
<keyword evidence="4 14" id="KW-0436">Ligase</keyword>
<evidence type="ECO:0000256" key="4">
    <source>
        <dbReference type="ARBA" id="ARBA00022598"/>
    </source>
</evidence>
<dbReference type="InterPro" id="IPR018239">
    <property type="entry name" value="DNA_ligase_AS"/>
</dbReference>
<feature type="binding site" evidence="14">
    <location>
        <position position="311"/>
    </location>
    <ligand>
        <name>NAD(+)</name>
        <dbReference type="ChEBI" id="CHEBI:57540"/>
    </ligand>
</feature>
<reference evidence="17 18" key="1">
    <citation type="journal article" date="2017" name="ISME J.">
        <title>Energy and carbon metabolisms in a deep terrestrial subsurface fluid microbial community.</title>
        <authorList>
            <person name="Momper L."/>
            <person name="Jungbluth S.P."/>
            <person name="Lee M.D."/>
            <person name="Amend J.P."/>
        </authorList>
    </citation>
    <scope>NUCLEOTIDE SEQUENCE [LARGE SCALE GENOMIC DNA]</scope>
    <source>
        <strain evidence="17">SURF_29</strain>
    </source>
</reference>
<dbReference type="InterPro" id="IPR004149">
    <property type="entry name" value="Znf_DNAligase_C4"/>
</dbReference>
<feature type="domain" description="BRCT" evidence="16">
    <location>
        <begin position="583"/>
        <end position="660"/>
    </location>
</feature>
<dbReference type="PROSITE" id="PS50172">
    <property type="entry name" value="BRCT"/>
    <property type="match status" value="1"/>
</dbReference>
<comment type="caution">
    <text evidence="14">Lacks conserved residue(s) required for the propagation of feature annotation.</text>
</comment>
<feature type="binding site" evidence="14">
    <location>
        <position position="117"/>
    </location>
    <ligand>
        <name>NAD(+)</name>
        <dbReference type="ChEBI" id="CHEBI:57540"/>
    </ligand>
</feature>
<dbReference type="Gene3D" id="2.40.50.140">
    <property type="entry name" value="Nucleic acid-binding proteins"/>
    <property type="match status" value="1"/>
</dbReference>
<gene>
    <name evidence="14 17" type="primary">ligA</name>
    <name evidence="17" type="ORF">C4544_07110</name>
</gene>
<dbReference type="InterPro" id="IPR010994">
    <property type="entry name" value="RuvA_2-like"/>
</dbReference>
<keyword evidence="9 14" id="KW-0460">Magnesium</keyword>
<dbReference type="NCBIfam" id="TIGR00575">
    <property type="entry name" value="dnlj"/>
    <property type="match status" value="1"/>
</dbReference>
<dbReference type="GO" id="GO:0005829">
    <property type="term" value="C:cytosol"/>
    <property type="evidence" value="ECO:0007669"/>
    <property type="project" value="TreeGrafter"/>
</dbReference>
<dbReference type="InterPro" id="IPR013840">
    <property type="entry name" value="DNAligase_N"/>
</dbReference>
<dbReference type="InterPro" id="IPR033136">
    <property type="entry name" value="DNA_ligase_CS"/>
</dbReference>
<feature type="binding site" evidence="14">
    <location>
        <position position="140"/>
    </location>
    <ligand>
        <name>NAD(+)</name>
        <dbReference type="ChEBI" id="CHEBI:57540"/>
    </ligand>
</feature>
<dbReference type="Gene3D" id="3.30.470.30">
    <property type="entry name" value="DNA ligase/mRNA capping enzyme"/>
    <property type="match status" value="1"/>
</dbReference>
<feature type="binding site" evidence="14">
    <location>
        <position position="174"/>
    </location>
    <ligand>
        <name>NAD(+)</name>
        <dbReference type="ChEBI" id="CHEBI:57540"/>
    </ligand>
</feature>
<comment type="function">
    <text evidence="1 14">DNA ligase that catalyzes the formation of phosphodiester linkages between 5'-phosphoryl and 3'-hydroxyl groups in double-stranded DNA using NAD as a coenzyme and as the energy source for the reaction. It is essential for DNA replication and repair of damaged DNA.</text>
</comment>
<evidence type="ECO:0000256" key="1">
    <source>
        <dbReference type="ARBA" id="ARBA00004067"/>
    </source>
</evidence>
<dbReference type="GO" id="GO:0006281">
    <property type="term" value="P:DNA repair"/>
    <property type="evidence" value="ECO:0007669"/>
    <property type="project" value="UniProtKB-KW"/>
</dbReference>
<dbReference type="AlphaFoldDB" id="A0A419DAI3"/>
<dbReference type="PROSITE" id="PS01055">
    <property type="entry name" value="DNA_LIGASE_N1"/>
    <property type="match status" value="1"/>
</dbReference>
<dbReference type="PROSITE" id="PS01056">
    <property type="entry name" value="DNA_LIGASE_N2"/>
    <property type="match status" value="1"/>
</dbReference>
<dbReference type="Pfam" id="PF00533">
    <property type="entry name" value="BRCT"/>
    <property type="match status" value="1"/>
</dbReference>